<name>A0A5B7ILL9_PORTR</name>
<organism evidence="1 2">
    <name type="scientific">Portunus trituberculatus</name>
    <name type="common">Swimming crab</name>
    <name type="synonym">Neptunus trituberculatus</name>
    <dbReference type="NCBI Taxonomy" id="210409"/>
    <lineage>
        <taxon>Eukaryota</taxon>
        <taxon>Metazoa</taxon>
        <taxon>Ecdysozoa</taxon>
        <taxon>Arthropoda</taxon>
        <taxon>Crustacea</taxon>
        <taxon>Multicrustacea</taxon>
        <taxon>Malacostraca</taxon>
        <taxon>Eumalacostraca</taxon>
        <taxon>Eucarida</taxon>
        <taxon>Decapoda</taxon>
        <taxon>Pleocyemata</taxon>
        <taxon>Brachyura</taxon>
        <taxon>Eubrachyura</taxon>
        <taxon>Portunoidea</taxon>
        <taxon>Portunidae</taxon>
        <taxon>Portuninae</taxon>
        <taxon>Portunus</taxon>
    </lineage>
</organism>
<keyword evidence="2" id="KW-1185">Reference proteome</keyword>
<dbReference type="Proteomes" id="UP000324222">
    <property type="component" value="Unassembled WGS sequence"/>
</dbReference>
<comment type="caution">
    <text evidence="1">The sequence shown here is derived from an EMBL/GenBank/DDBJ whole genome shotgun (WGS) entry which is preliminary data.</text>
</comment>
<gene>
    <name evidence="1" type="ORF">E2C01_078041</name>
</gene>
<sequence>MGVYYLVCVGEARRVANGVCTLRFLMDCGLRVTGVSSGQASDGQQCLHVTLCSFTGFRRSNVVMCRGPYSSERVCGSLAARVRRRQGCICRRRVETQALQLSRPAAGEIFKCDVSGAEVL</sequence>
<protein>
    <submittedName>
        <fullName evidence="1">Uncharacterized protein</fullName>
    </submittedName>
</protein>
<dbReference type="EMBL" id="VSRR010062246">
    <property type="protein sequence ID" value="MPC83333.1"/>
    <property type="molecule type" value="Genomic_DNA"/>
</dbReference>
<evidence type="ECO:0000313" key="2">
    <source>
        <dbReference type="Proteomes" id="UP000324222"/>
    </source>
</evidence>
<reference evidence="1 2" key="1">
    <citation type="submission" date="2019-05" db="EMBL/GenBank/DDBJ databases">
        <title>Another draft genome of Portunus trituberculatus and its Hox gene families provides insights of decapod evolution.</title>
        <authorList>
            <person name="Jeong J.-H."/>
            <person name="Song I."/>
            <person name="Kim S."/>
            <person name="Choi T."/>
            <person name="Kim D."/>
            <person name="Ryu S."/>
            <person name="Kim W."/>
        </authorList>
    </citation>
    <scope>NUCLEOTIDE SEQUENCE [LARGE SCALE GENOMIC DNA]</scope>
    <source>
        <tissue evidence="1">Muscle</tissue>
    </source>
</reference>
<evidence type="ECO:0000313" key="1">
    <source>
        <dbReference type="EMBL" id="MPC83333.1"/>
    </source>
</evidence>
<proteinExistence type="predicted"/>
<accession>A0A5B7ILL9</accession>
<dbReference type="AlphaFoldDB" id="A0A5B7ILL9"/>